<evidence type="ECO:0000256" key="1">
    <source>
        <dbReference type="SAM" id="Phobius"/>
    </source>
</evidence>
<evidence type="ECO:0000313" key="2">
    <source>
        <dbReference type="EMBL" id="RYM09281.1"/>
    </source>
</evidence>
<evidence type="ECO:0000313" key="3">
    <source>
        <dbReference type="Proteomes" id="UP000291572"/>
    </source>
</evidence>
<dbReference type="EMBL" id="SEOO01000025">
    <property type="protein sequence ID" value="RYM09281.1"/>
    <property type="molecule type" value="Genomic_DNA"/>
</dbReference>
<feature type="transmembrane region" description="Helical" evidence="1">
    <location>
        <begin position="28"/>
        <end position="49"/>
    </location>
</feature>
<name>A0A8G1ZKG0_9SPHN</name>
<feature type="transmembrane region" description="Helical" evidence="1">
    <location>
        <begin position="56"/>
        <end position="74"/>
    </location>
</feature>
<reference evidence="2 3" key="1">
    <citation type="submission" date="2019-02" db="EMBL/GenBank/DDBJ databases">
        <authorList>
            <person name="Feng G."/>
        </authorList>
    </citation>
    <scope>NUCLEOTIDE SEQUENCE [LARGE SCALE GENOMIC DNA]</scope>
    <source>
        <strain evidence="2 3">CCTCC AB 2011146</strain>
    </source>
</reference>
<organism evidence="2 3">
    <name type="scientific">Sphingobium cupriresistens</name>
    <dbReference type="NCBI Taxonomy" id="1132417"/>
    <lineage>
        <taxon>Bacteria</taxon>
        <taxon>Pseudomonadati</taxon>
        <taxon>Pseudomonadota</taxon>
        <taxon>Alphaproteobacteria</taxon>
        <taxon>Sphingomonadales</taxon>
        <taxon>Sphingomonadaceae</taxon>
        <taxon>Sphingobium</taxon>
    </lineage>
</organism>
<dbReference type="Proteomes" id="UP000291572">
    <property type="component" value="Unassembled WGS sequence"/>
</dbReference>
<feature type="transmembrane region" description="Helical" evidence="1">
    <location>
        <begin position="108"/>
        <end position="129"/>
    </location>
</feature>
<protein>
    <submittedName>
        <fullName evidence="2">Uncharacterized protein</fullName>
    </submittedName>
</protein>
<keyword evidence="1" id="KW-1133">Transmembrane helix</keyword>
<dbReference type="AlphaFoldDB" id="A0A8G1ZKG0"/>
<proteinExistence type="predicted"/>
<dbReference type="OrthoDB" id="7188556at2"/>
<comment type="caution">
    <text evidence="2">The sequence shown here is derived from an EMBL/GenBank/DDBJ whole genome shotgun (WGS) entry which is preliminary data.</text>
</comment>
<accession>A0A8G1ZKG0</accession>
<gene>
    <name evidence="2" type="ORF">EWH12_15000</name>
</gene>
<keyword evidence="1" id="KW-0812">Transmembrane</keyword>
<sequence length="146" mass="16276">MTRQVLFLAFLLLSSAYAFRRGDQPEKIGAVTLLGGASLTVLVASPLGTRFQDVEAGILVIDISIMGIFLWLSVRSTRFWPIWIASILGAEVIIHVALVIAPEVIPRAYMHGLALWGWLAQLALVIATWRHRRRLTRLGVDESWKS</sequence>
<keyword evidence="1" id="KW-0472">Membrane</keyword>
<feature type="transmembrane region" description="Helical" evidence="1">
    <location>
        <begin position="80"/>
        <end position="101"/>
    </location>
</feature>